<proteinExistence type="predicted"/>
<feature type="region of interest" description="Disordered" evidence="1">
    <location>
        <begin position="523"/>
        <end position="555"/>
    </location>
</feature>
<evidence type="ECO:0000313" key="3">
    <source>
        <dbReference type="Proteomes" id="UP000006753"/>
    </source>
</evidence>
<feature type="region of interest" description="Disordered" evidence="1">
    <location>
        <begin position="248"/>
        <end position="286"/>
    </location>
</feature>
<keyword evidence="3" id="KW-1185">Reference proteome</keyword>
<dbReference type="KEGG" id="mbe:MBM_01906"/>
<dbReference type="InParanoid" id="K1Y443"/>
<name>K1Y443_MARBU</name>
<feature type="compositionally biased region" description="Acidic residues" evidence="1">
    <location>
        <begin position="535"/>
        <end position="545"/>
    </location>
</feature>
<dbReference type="GeneID" id="18757841"/>
<evidence type="ECO:0000256" key="1">
    <source>
        <dbReference type="SAM" id="MobiDB-lite"/>
    </source>
</evidence>
<feature type="region of interest" description="Disordered" evidence="1">
    <location>
        <begin position="1"/>
        <end position="38"/>
    </location>
</feature>
<feature type="compositionally biased region" description="Basic and acidic residues" evidence="1">
    <location>
        <begin position="446"/>
        <end position="463"/>
    </location>
</feature>
<reference evidence="2 3" key="1">
    <citation type="journal article" date="2012" name="BMC Genomics">
        <title>Sequencing the genome of Marssonina brunnea reveals fungus-poplar co-evolution.</title>
        <authorList>
            <person name="Zhu S."/>
            <person name="Cao Y.-Z."/>
            <person name="Jiang C."/>
            <person name="Tan B.-Y."/>
            <person name="Wang Z."/>
            <person name="Feng S."/>
            <person name="Zhang L."/>
            <person name="Su X.-H."/>
            <person name="Brejova B."/>
            <person name="Vinar T."/>
            <person name="Xu M."/>
            <person name="Wang M.-X."/>
            <person name="Zhang S.-G."/>
            <person name="Huang M.-R."/>
            <person name="Wu R."/>
            <person name="Zhou Y."/>
        </authorList>
    </citation>
    <scope>NUCLEOTIDE SEQUENCE [LARGE SCALE GENOMIC DNA]</scope>
    <source>
        <strain evidence="2 3">MB_m1</strain>
    </source>
</reference>
<feature type="compositionally biased region" description="Basic residues" evidence="1">
    <location>
        <begin position="418"/>
        <end position="433"/>
    </location>
</feature>
<dbReference type="OrthoDB" id="5382953at2759"/>
<dbReference type="EMBL" id="JH921430">
    <property type="protein sequence ID" value="EKD19954.1"/>
    <property type="molecule type" value="Genomic_DNA"/>
</dbReference>
<dbReference type="HOGENOM" id="CLU_490962_0_0_1"/>
<dbReference type="STRING" id="1072389.K1Y443"/>
<feature type="region of interest" description="Disordered" evidence="1">
    <location>
        <begin position="413"/>
        <end position="477"/>
    </location>
</feature>
<dbReference type="Proteomes" id="UP000006753">
    <property type="component" value="Unassembled WGS sequence"/>
</dbReference>
<feature type="compositionally biased region" description="Low complexity" evidence="1">
    <location>
        <begin position="10"/>
        <end position="20"/>
    </location>
</feature>
<protein>
    <submittedName>
        <fullName evidence="2">Uncharacterized protein</fullName>
    </submittedName>
</protein>
<organism evidence="2 3">
    <name type="scientific">Marssonina brunnea f. sp. multigermtubi (strain MB_m1)</name>
    <name type="common">Marssonina leaf spot fungus</name>
    <dbReference type="NCBI Taxonomy" id="1072389"/>
    <lineage>
        <taxon>Eukaryota</taxon>
        <taxon>Fungi</taxon>
        <taxon>Dikarya</taxon>
        <taxon>Ascomycota</taxon>
        <taxon>Pezizomycotina</taxon>
        <taxon>Leotiomycetes</taxon>
        <taxon>Helotiales</taxon>
        <taxon>Drepanopezizaceae</taxon>
        <taxon>Drepanopeziza</taxon>
    </lineage>
</organism>
<dbReference type="AlphaFoldDB" id="K1Y443"/>
<evidence type="ECO:0000313" key="2">
    <source>
        <dbReference type="EMBL" id="EKD19954.1"/>
    </source>
</evidence>
<feature type="compositionally biased region" description="Low complexity" evidence="1">
    <location>
        <begin position="262"/>
        <end position="286"/>
    </location>
</feature>
<gene>
    <name evidence="2" type="ORF">MBM_01906</name>
</gene>
<sequence length="555" mass="60100">MPRGRKPRADSSASISSFDSSAEEAETALASSQEKPQSPSVVYPEAHIFKAVADPAQLPLVVIANAVAYEGKQLVNFLTAIKAGGLVLEGQIEVDEDFAEILAKDRNGATLNGARVAVKDITGYSIAQGPVTLWVHSRYACYEVRAGEAYRSIMMEINAGVGIIYNAVDFYPAHMTGSLDSEGEVTAVLERFAGQCSGSGASLDELVRLCRKMAPVIMEQMELESTSLKKTIFYSWLQQACPDLGIGGDFDPLGPSPPSPSASPSAITTLSFSSPPSSLPASASPPLRMNKVHHGDYCSPEFPDGLPVGTGGTIHVTDAALALLHHAKATGRGDYKTISFECVADSMYRDFSLSHRAVGLQLVATFATEIADGLGPEWQDTVLVKALRELDPAATHIKPGSIHEKTLKRVVSKSYQISHRKRTAAHGQINRKNKSQDREQDQDEDQSGKEKASKKQKMSDDAPARPQQQQQQYQRPVSHRDMMIDPVLQALSPPLADQQFQSLPNVAATAYIVDKVNALAAAEDTEDTQMAGTGEEVEDEDEDDLFVPLRHPRMR</sequence>
<accession>K1Y443</accession>
<dbReference type="eggNOG" id="ENOG502RIU9">
    <property type="taxonomic scope" value="Eukaryota"/>
</dbReference>